<organism evidence="2 3">
    <name type="scientific">Jeotgalibacillus terrae</name>
    <dbReference type="NCBI Taxonomy" id="587735"/>
    <lineage>
        <taxon>Bacteria</taxon>
        <taxon>Bacillati</taxon>
        <taxon>Bacillota</taxon>
        <taxon>Bacilli</taxon>
        <taxon>Bacillales</taxon>
        <taxon>Caryophanaceae</taxon>
        <taxon>Jeotgalibacillus</taxon>
    </lineage>
</organism>
<proteinExistence type="predicted"/>
<evidence type="ECO:0000313" key="3">
    <source>
        <dbReference type="Proteomes" id="UP001597561"/>
    </source>
</evidence>
<protein>
    <submittedName>
        <fullName evidence="2">Nuclease-related domain-containing protein</fullName>
    </submittedName>
</protein>
<dbReference type="Proteomes" id="UP001597561">
    <property type="component" value="Unassembled WGS sequence"/>
</dbReference>
<dbReference type="EMBL" id="JBHUPG010000001">
    <property type="protein sequence ID" value="MFD2910444.1"/>
    <property type="molecule type" value="Genomic_DNA"/>
</dbReference>
<dbReference type="InterPro" id="IPR011528">
    <property type="entry name" value="NERD"/>
</dbReference>
<evidence type="ECO:0000259" key="1">
    <source>
        <dbReference type="PROSITE" id="PS50965"/>
    </source>
</evidence>
<dbReference type="PROSITE" id="PS50965">
    <property type="entry name" value="NERD"/>
    <property type="match status" value="1"/>
</dbReference>
<comment type="caution">
    <text evidence="2">The sequence shown here is derived from an EMBL/GenBank/DDBJ whole genome shotgun (WGS) entry which is preliminary data.</text>
</comment>
<keyword evidence="3" id="KW-1185">Reference proteome</keyword>
<dbReference type="Pfam" id="PF08378">
    <property type="entry name" value="NERD"/>
    <property type="match status" value="1"/>
</dbReference>
<gene>
    <name evidence="2" type="ORF">ACFS5P_00995</name>
</gene>
<accession>A0ABW5ZC05</accession>
<sequence length="331" mass="38202">MNTNTRVLSIKHLTLKALIQRIPEHHPGYGRVLEQLSIEEAGLHGELYFDSLASKILTPQSAQLKNLTLYLFKETFQIDSIIITPQFILITEIKNMVGNLHFDKKGGVLTRISNGQTAYFTCPLFQVSRHKECISHVLNYLNLNVPIHDLVIYTNKNVEFTVKDSEQEIYEKIHRVERFTHHYRKMKNSATPHLSSAQMKILCQELLKRNIRPFWKDYVSNSGIPYSNLLNGVMCYACCKIAIQIRNGWRCPGCNKRVDDMLHQNITDYFLLRGPTATTNDISHFLNIPSTRSARNYLDKLGFKSEIIGKQKIFISPLHEVSTEDLNKVRK</sequence>
<feature type="domain" description="NERD" evidence="1">
    <location>
        <begin position="41"/>
        <end position="157"/>
    </location>
</feature>
<evidence type="ECO:0000313" key="2">
    <source>
        <dbReference type="EMBL" id="MFD2910444.1"/>
    </source>
</evidence>
<dbReference type="RefSeq" id="WP_204728013.1">
    <property type="nucleotide sequence ID" value="NZ_JAFBDK010000002.1"/>
</dbReference>
<reference evidence="3" key="1">
    <citation type="journal article" date="2019" name="Int. J. Syst. Evol. Microbiol.">
        <title>The Global Catalogue of Microorganisms (GCM) 10K type strain sequencing project: providing services to taxonomists for standard genome sequencing and annotation.</title>
        <authorList>
            <consortium name="The Broad Institute Genomics Platform"/>
            <consortium name="The Broad Institute Genome Sequencing Center for Infectious Disease"/>
            <person name="Wu L."/>
            <person name="Ma J."/>
        </authorList>
    </citation>
    <scope>NUCLEOTIDE SEQUENCE [LARGE SCALE GENOMIC DNA]</scope>
    <source>
        <strain evidence="3">KCTC 13528</strain>
    </source>
</reference>
<name>A0ABW5ZC05_9BACL</name>